<dbReference type="Pfam" id="PF01885">
    <property type="entry name" value="PTS_2-RNA"/>
    <property type="match status" value="1"/>
</dbReference>
<evidence type="ECO:0000256" key="1">
    <source>
        <dbReference type="ARBA" id="ARBA00003343"/>
    </source>
</evidence>
<dbReference type="EMBL" id="MCGE01000024">
    <property type="protein sequence ID" value="ORZ10435.1"/>
    <property type="molecule type" value="Genomic_DNA"/>
</dbReference>
<comment type="function">
    <text evidence="1">Catalyzes the last step of tRNA splicing, the transfer of the splice junction 2'-phosphate from ligated tRNA to NAD to produce ADP-ribose 1''-2'' cyclic phosphate.</text>
</comment>
<dbReference type="Gene3D" id="1.10.10.970">
    <property type="entry name" value="RNA 2'-phosphotransferase, Tpt1/KptA family, N-terminal domain"/>
    <property type="match status" value="1"/>
</dbReference>
<protein>
    <recommendedName>
        <fullName evidence="3">2'-phosphotransferase</fullName>
        <ecNumber evidence="3">2.7.1.160</ecNumber>
    </recommendedName>
</protein>
<evidence type="ECO:0000313" key="8">
    <source>
        <dbReference type="Proteomes" id="UP000193560"/>
    </source>
</evidence>
<dbReference type="FunFam" id="3.20.170.30:FF:000002">
    <property type="entry name" value="Phosphotransferase, putative"/>
    <property type="match status" value="1"/>
</dbReference>
<evidence type="ECO:0000256" key="4">
    <source>
        <dbReference type="ARBA" id="ARBA00022679"/>
    </source>
</evidence>
<organism evidence="7 8">
    <name type="scientific">Absidia repens</name>
    <dbReference type="NCBI Taxonomy" id="90262"/>
    <lineage>
        <taxon>Eukaryota</taxon>
        <taxon>Fungi</taxon>
        <taxon>Fungi incertae sedis</taxon>
        <taxon>Mucoromycota</taxon>
        <taxon>Mucoromycotina</taxon>
        <taxon>Mucoromycetes</taxon>
        <taxon>Mucorales</taxon>
        <taxon>Cunninghamellaceae</taxon>
        <taxon>Absidia</taxon>
    </lineage>
</organism>
<evidence type="ECO:0000256" key="6">
    <source>
        <dbReference type="ARBA" id="ARBA00047949"/>
    </source>
</evidence>
<dbReference type="STRING" id="90262.A0A1X2I6F0"/>
<comment type="caution">
    <text evidence="7">The sequence shown here is derived from an EMBL/GenBank/DDBJ whole genome shotgun (WGS) entry which is preliminary data.</text>
</comment>
<dbReference type="InterPro" id="IPR002745">
    <property type="entry name" value="Ptrans_KptA/Tpt1"/>
</dbReference>
<proteinExistence type="inferred from homology"/>
<evidence type="ECO:0000313" key="7">
    <source>
        <dbReference type="EMBL" id="ORZ10435.1"/>
    </source>
</evidence>
<dbReference type="Proteomes" id="UP000193560">
    <property type="component" value="Unassembled WGS sequence"/>
</dbReference>
<accession>A0A1X2I6F0</accession>
<dbReference type="PANTHER" id="PTHR12684">
    <property type="entry name" value="PUTATIVE PHOSPHOTRANSFERASE"/>
    <property type="match status" value="1"/>
</dbReference>
<dbReference type="EC" id="2.7.1.160" evidence="3"/>
<reference evidence="7 8" key="1">
    <citation type="submission" date="2016-07" db="EMBL/GenBank/DDBJ databases">
        <title>Pervasive Adenine N6-methylation of Active Genes in Fungi.</title>
        <authorList>
            <consortium name="DOE Joint Genome Institute"/>
            <person name="Mondo S.J."/>
            <person name="Dannebaum R.O."/>
            <person name="Kuo R.C."/>
            <person name="Labutti K."/>
            <person name="Haridas S."/>
            <person name="Kuo A."/>
            <person name="Salamov A."/>
            <person name="Ahrendt S.R."/>
            <person name="Lipzen A."/>
            <person name="Sullivan W."/>
            <person name="Andreopoulos W.B."/>
            <person name="Clum A."/>
            <person name="Lindquist E."/>
            <person name="Daum C."/>
            <person name="Ramamoorthy G.K."/>
            <person name="Gryganskyi A."/>
            <person name="Culley D."/>
            <person name="Magnuson J.K."/>
            <person name="James T.Y."/>
            <person name="O'Malley M.A."/>
            <person name="Stajich J.E."/>
            <person name="Spatafora J.W."/>
            <person name="Visel A."/>
            <person name="Grigoriev I.V."/>
        </authorList>
    </citation>
    <scope>NUCLEOTIDE SEQUENCE [LARGE SCALE GENOMIC DNA]</scope>
    <source>
        <strain evidence="7 8">NRRL 1336</strain>
    </source>
</reference>
<gene>
    <name evidence="7" type="ORF">BCR42DRAFT_333776</name>
</gene>
<evidence type="ECO:0000256" key="2">
    <source>
        <dbReference type="ARBA" id="ARBA00009836"/>
    </source>
</evidence>
<dbReference type="Gene3D" id="3.20.170.30">
    <property type="match status" value="1"/>
</dbReference>
<sequence>MDRKDEIRISKTISYILRHGAIKEKLEVGRDGFVKVSDLLARPKLKGVTLDQIQYIVANNDKQRYCLRWMDPNNIAAENDNDNNKAWYIRANQGHSLAHVDNVELVRETNPLDTVIHGTTKKNWLLIQQSRGLSKMNRNHIHCAVGLPGDQSVISGMRSSSQVLIYIDMDKALQDGIAFYRSSNNVILTDGLNGILPHCYFKQVLDRDGNSLL</sequence>
<dbReference type="PANTHER" id="PTHR12684:SF2">
    <property type="entry name" value="TRNA 2'-PHOSPHOTRANSFERASE 1"/>
    <property type="match status" value="1"/>
</dbReference>
<keyword evidence="5" id="KW-0520">NAD</keyword>
<dbReference type="GO" id="GO:0000215">
    <property type="term" value="F:tRNA 2'-phosphotransferase activity"/>
    <property type="evidence" value="ECO:0007669"/>
    <property type="project" value="UniProtKB-EC"/>
</dbReference>
<dbReference type="OrthoDB" id="419694at2759"/>
<comment type="catalytic activity">
    <reaction evidence="6">
        <text>2'-phospho-[ligated tRNA] + NAD(+) = mature tRNA + ADP-alpha-D-ribose 1'',2''-cyclic phosphate + nicotinamide</text>
        <dbReference type="Rhea" id="RHEA:23324"/>
        <dbReference type="Rhea" id="RHEA-COMP:11106"/>
        <dbReference type="Rhea" id="RHEA-COMP:11107"/>
        <dbReference type="ChEBI" id="CHEBI:17154"/>
        <dbReference type="ChEBI" id="CHEBI:57540"/>
        <dbReference type="ChEBI" id="CHEBI:76596"/>
        <dbReference type="ChEBI" id="CHEBI:82883"/>
        <dbReference type="ChEBI" id="CHEBI:85027"/>
        <dbReference type="EC" id="2.7.1.160"/>
    </reaction>
</comment>
<dbReference type="InterPro" id="IPR042081">
    <property type="entry name" value="RNA_2'-PTrans_C"/>
</dbReference>
<comment type="similarity">
    <text evidence="2">Belongs to the KptA/TPT1 family.</text>
</comment>
<keyword evidence="8" id="KW-1185">Reference proteome</keyword>
<dbReference type="GO" id="GO:0006388">
    <property type="term" value="P:tRNA splicing, via endonucleolytic cleavage and ligation"/>
    <property type="evidence" value="ECO:0007669"/>
    <property type="project" value="TreeGrafter"/>
</dbReference>
<evidence type="ECO:0000256" key="5">
    <source>
        <dbReference type="ARBA" id="ARBA00023027"/>
    </source>
</evidence>
<name>A0A1X2I6F0_9FUNG</name>
<dbReference type="SUPFAM" id="SSF56399">
    <property type="entry name" value="ADP-ribosylation"/>
    <property type="match status" value="1"/>
</dbReference>
<evidence type="ECO:0000256" key="3">
    <source>
        <dbReference type="ARBA" id="ARBA00012007"/>
    </source>
</evidence>
<keyword evidence="4" id="KW-0808">Transferase</keyword>
<dbReference type="InterPro" id="IPR042080">
    <property type="entry name" value="RNA_2'-PTrans_N"/>
</dbReference>
<dbReference type="AlphaFoldDB" id="A0A1X2I6F0"/>